<protein>
    <recommendedName>
        <fullName evidence="4">Isochorismatase family protein</fullName>
    </recommendedName>
</protein>
<proteinExistence type="predicted"/>
<reference evidence="2" key="1">
    <citation type="journal article" date="2014" name="Int. J. Syst. Evol. Microbiol.">
        <title>Complete genome sequence of Corynebacterium casei LMG S-19264T (=DSM 44701T), isolated from a smear-ripened cheese.</title>
        <authorList>
            <consortium name="US DOE Joint Genome Institute (JGI-PGF)"/>
            <person name="Walter F."/>
            <person name="Albersmeier A."/>
            <person name="Kalinowski J."/>
            <person name="Ruckert C."/>
        </authorList>
    </citation>
    <scope>NUCLEOTIDE SEQUENCE</scope>
    <source>
        <strain evidence="2">NBRC 112290</strain>
    </source>
</reference>
<keyword evidence="3" id="KW-1185">Reference proteome</keyword>
<dbReference type="RefSeq" id="WP_284249657.1">
    <property type="nucleotide sequence ID" value="NZ_BSUM01000001.1"/>
</dbReference>
<organism evidence="2 3">
    <name type="scientific">Litorihabitans aurantiacus</name>
    <dbReference type="NCBI Taxonomy" id="1930061"/>
    <lineage>
        <taxon>Bacteria</taxon>
        <taxon>Bacillati</taxon>
        <taxon>Actinomycetota</taxon>
        <taxon>Actinomycetes</taxon>
        <taxon>Micrococcales</taxon>
        <taxon>Beutenbergiaceae</taxon>
        <taxon>Litorihabitans</taxon>
    </lineage>
</organism>
<comment type="caution">
    <text evidence="2">The sequence shown here is derived from an EMBL/GenBank/DDBJ whole genome shotgun (WGS) entry which is preliminary data.</text>
</comment>
<feature type="region of interest" description="Disordered" evidence="1">
    <location>
        <begin position="37"/>
        <end position="56"/>
    </location>
</feature>
<reference evidence="2" key="2">
    <citation type="submission" date="2023-02" db="EMBL/GenBank/DDBJ databases">
        <authorList>
            <person name="Sun Q."/>
            <person name="Mori K."/>
        </authorList>
    </citation>
    <scope>NUCLEOTIDE SEQUENCE</scope>
    <source>
        <strain evidence="2">NBRC 112290</strain>
    </source>
</reference>
<evidence type="ECO:0000256" key="1">
    <source>
        <dbReference type="SAM" id="MobiDB-lite"/>
    </source>
</evidence>
<sequence length="56" mass="5521">MSIPCEGTALLVIDMQGAFLDVDAAAARGGGDVTPCAPRCPGASDFSPGPATQASR</sequence>
<name>A0AA37XD90_9MICO</name>
<evidence type="ECO:0000313" key="3">
    <source>
        <dbReference type="Proteomes" id="UP001157161"/>
    </source>
</evidence>
<accession>A0AA37XD90</accession>
<evidence type="ECO:0008006" key="4">
    <source>
        <dbReference type="Google" id="ProtNLM"/>
    </source>
</evidence>
<gene>
    <name evidence="2" type="ORF">GCM10025875_08920</name>
</gene>
<dbReference type="EMBL" id="BSUM01000001">
    <property type="protein sequence ID" value="GMA30900.1"/>
    <property type="molecule type" value="Genomic_DNA"/>
</dbReference>
<dbReference type="AlphaFoldDB" id="A0AA37XD90"/>
<evidence type="ECO:0000313" key="2">
    <source>
        <dbReference type="EMBL" id="GMA30900.1"/>
    </source>
</evidence>
<dbReference type="Proteomes" id="UP001157161">
    <property type="component" value="Unassembled WGS sequence"/>
</dbReference>